<dbReference type="RefSeq" id="WP_163053770.1">
    <property type="nucleotide sequence ID" value="NZ_JAAGLI010000179.1"/>
</dbReference>
<dbReference type="AlphaFoldDB" id="A0A6L9QAV4"/>
<dbReference type="SMART" id="SM00382">
    <property type="entry name" value="AAA"/>
    <property type="match status" value="2"/>
</dbReference>
<dbReference type="PANTHER" id="PTHR46844">
    <property type="entry name" value="SLR5058 PROTEIN"/>
    <property type="match status" value="1"/>
</dbReference>
<evidence type="ECO:0000259" key="1">
    <source>
        <dbReference type="PROSITE" id="PS50837"/>
    </source>
</evidence>
<gene>
    <name evidence="2" type="ORF">G3I70_06865</name>
</gene>
<accession>A0A6L9QAV4</accession>
<comment type="caution">
    <text evidence="2">The sequence shown here is derived from an EMBL/GenBank/DDBJ whole genome shotgun (WGS) entry which is preliminary data.</text>
</comment>
<feature type="domain" description="NACHT" evidence="1">
    <location>
        <begin position="16"/>
        <end position="140"/>
    </location>
</feature>
<name>A0A6L9QAV4_9ACTN</name>
<proteinExistence type="predicted"/>
<organism evidence="2 3">
    <name type="scientific">Actinomadura bangladeshensis</name>
    <dbReference type="NCBI Taxonomy" id="453573"/>
    <lineage>
        <taxon>Bacteria</taxon>
        <taxon>Bacillati</taxon>
        <taxon>Actinomycetota</taxon>
        <taxon>Actinomycetes</taxon>
        <taxon>Streptosporangiales</taxon>
        <taxon>Thermomonosporaceae</taxon>
        <taxon>Actinomadura</taxon>
    </lineage>
</organism>
<dbReference type="Proteomes" id="UP000475532">
    <property type="component" value="Unassembled WGS sequence"/>
</dbReference>
<sequence length="1251" mass="135758">MRADALRNALGESGKQVFLILGAAGTGKTTLLHHMVIDCADRFVNGGSAPLPVLLYLRDHAQMLLGRRDTDLAELAARTRPGAAVGPDQMRALLLSGLCLVLLDGLDEVGDADERSAVAGWLRGQVDRYPRVSWVMTSRTARYGAARLATKVLTIGEFDDEQRAEYIRRWYRRVAEYEPQYSLEAGYATRQAADLLAWIERTPAFDGLNSPVMLNAIASAHLVAGADSRGIAAVHEELIELLIRRRREGRHLVDPSGLSGEQRLRVARRLALFELEDGRSRFDEDEAYEQAGRIMRGREYVRRSLTSLIESGLLAELGDGAYAFVHRPLQEYLAARQLREQRSVRTLIGRIEDPDWRQVILFWAAGSDASPVIQACLDSATTRALELARDCLAVTPQVAPELREAVERFGMGEDDGWRAFGAGALADYVERQYAAAAAELIDRAGQDERPIDAEDFSNFTASFTDDENGVDHGSLLSAAVLGDEAGLTRDAAGYRARGLTALALAVRGESRESARDLCLAAVSALGDASPDDTLLRRAVSVYLDAPPGTDFRAALRRHDREGESVAMDLIVPLLAYSETAGALLVEAVRRDGGLSARANTELRAAGAGSWGGGVEMWRRDRRKLAYRLRTAAGLELHRETLREAADRIADQISAAPASMELGALADALEALHMAMADRPFDYRDRRLRKAVHLAESIREGIRAAPTSLTVEVVEPAVARIGTLADAARRRLLAENPPCPSIAAALPAARVRGSVATAQVRVGNAGGAAPLETAWLAVAADPGRCPPVLERIDLPTPVPGGASATVFVPFRLDEDARDATEIEFDVVLHHRPRYAEDDAQLAKRLAVSIERGYTPVRPNPFSEGALGRPIADPAMFFGREELIGRIRRRLCTAGEPGAGIAIYGQKRTGKSSIALQLMLRLAREDGFAVINGGSLGGLTGSGKDADRQQLAALLWRILTEANKLPDGGPPLLPPDFTRGDLAGSLDPVGDFAELLRAGRAGRPDLPPWVVFFDEFQYVDHWIRTGLVSRAFMQSIKAIIEAQLFHLVLVGQPQLKRVIEADPNAFGVFGIERVTYLEEPGAHALIREPVKGAPGAPARYLPAAVEQIIDLTGGNPYYLQKFCYELVEYMNKENAATLTEADVAEVAGHLVETMNAGDFDNLESAGAAGAPSDADAEPDATAIRPILVSVARASGGGPTTLREIEHCHGGAVPPELLDDLVAREVLRRDTHGYRIAVGLYWSWLDRYFAKERA</sequence>
<dbReference type="Gene3D" id="3.40.50.300">
    <property type="entry name" value="P-loop containing nucleotide triphosphate hydrolases"/>
    <property type="match status" value="2"/>
</dbReference>
<protein>
    <submittedName>
        <fullName evidence="2">NACHT domain-containing protein</fullName>
    </submittedName>
</protein>
<dbReference type="Pfam" id="PF05729">
    <property type="entry name" value="NACHT"/>
    <property type="match status" value="1"/>
</dbReference>
<dbReference type="PANTHER" id="PTHR46844:SF1">
    <property type="entry name" value="SLR5058 PROTEIN"/>
    <property type="match status" value="1"/>
</dbReference>
<evidence type="ECO:0000313" key="3">
    <source>
        <dbReference type="Proteomes" id="UP000475532"/>
    </source>
</evidence>
<dbReference type="EMBL" id="JAAGLI010000179">
    <property type="protein sequence ID" value="NEA22208.1"/>
    <property type="molecule type" value="Genomic_DNA"/>
</dbReference>
<evidence type="ECO:0000313" key="2">
    <source>
        <dbReference type="EMBL" id="NEA22208.1"/>
    </source>
</evidence>
<dbReference type="InterPro" id="IPR007111">
    <property type="entry name" value="NACHT_NTPase"/>
</dbReference>
<dbReference type="InterPro" id="IPR003593">
    <property type="entry name" value="AAA+_ATPase"/>
</dbReference>
<dbReference type="PROSITE" id="PS50837">
    <property type="entry name" value="NACHT"/>
    <property type="match status" value="1"/>
</dbReference>
<reference evidence="2 3" key="1">
    <citation type="submission" date="2020-01" db="EMBL/GenBank/DDBJ databases">
        <title>Insect and environment-associated Actinomycetes.</title>
        <authorList>
            <person name="Currrie C."/>
            <person name="Chevrette M."/>
            <person name="Carlson C."/>
            <person name="Stubbendieck R."/>
            <person name="Wendt-Pienkowski E."/>
        </authorList>
    </citation>
    <scope>NUCLEOTIDE SEQUENCE [LARGE SCALE GENOMIC DNA]</scope>
    <source>
        <strain evidence="2 3">SID10258</strain>
    </source>
</reference>
<dbReference type="InterPro" id="IPR027417">
    <property type="entry name" value="P-loop_NTPase"/>
</dbReference>
<dbReference type="SUPFAM" id="SSF52540">
    <property type="entry name" value="P-loop containing nucleoside triphosphate hydrolases"/>
    <property type="match status" value="2"/>
</dbReference>